<feature type="region of interest" description="Disordered" evidence="1">
    <location>
        <begin position="1"/>
        <end position="41"/>
    </location>
</feature>
<evidence type="ECO:0000313" key="2">
    <source>
        <dbReference type="EMBL" id="KAK7031648.1"/>
    </source>
</evidence>
<dbReference type="GO" id="GO:0008270">
    <property type="term" value="F:zinc ion binding"/>
    <property type="evidence" value="ECO:0007669"/>
    <property type="project" value="InterPro"/>
</dbReference>
<name>A0AAW0BZ90_9AGAR</name>
<evidence type="ECO:0000256" key="1">
    <source>
        <dbReference type="SAM" id="MobiDB-lite"/>
    </source>
</evidence>
<feature type="compositionally biased region" description="Basic residues" evidence="1">
    <location>
        <begin position="142"/>
        <end position="152"/>
    </location>
</feature>
<dbReference type="InterPro" id="IPR036864">
    <property type="entry name" value="Zn2-C6_fun-type_DNA-bd_sf"/>
</dbReference>
<dbReference type="EMBL" id="JAWWNJ010000024">
    <property type="protein sequence ID" value="KAK7031648.1"/>
    <property type="molecule type" value="Genomic_DNA"/>
</dbReference>
<protein>
    <recommendedName>
        <fullName evidence="4">Zn(2)-C6 fungal-type domain-containing protein</fullName>
    </recommendedName>
</protein>
<sequence>MTSKQSPVAAMQQERAPTPNRRIIRDTQTEQLAPRQEDFDPWRLMSQSPHQDWETALDTRFRDDHSLAQLEASQEQLFVGINPFAATRWRSSWRAPRRGNQDQPLAEPATMPELPILLSSSFQHPPGRELRAQSAPPPQLSKTKHKRKSRRHAKLVVRNPDTTTIPPAKFLHDCMRCKNLKVTCIFEPETQRCARCANGDHDCIVQGGKQYEESLVASRSLFFPCCSSAHE</sequence>
<dbReference type="GO" id="GO:0000981">
    <property type="term" value="F:DNA-binding transcription factor activity, RNA polymerase II-specific"/>
    <property type="evidence" value="ECO:0007669"/>
    <property type="project" value="InterPro"/>
</dbReference>
<feature type="region of interest" description="Disordered" evidence="1">
    <location>
        <begin position="119"/>
        <end position="152"/>
    </location>
</feature>
<comment type="caution">
    <text evidence="2">The sequence shown here is derived from an EMBL/GenBank/DDBJ whole genome shotgun (WGS) entry which is preliminary data.</text>
</comment>
<accession>A0AAW0BZ90</accession>
<gene>
    <name evidence="2" type="ORF">R3P38DRAFT_823135</name>
</gene>
<evidence type="ECO:0000313" key="3">
    <source>
        <dbReference type="Proteomes" id="UP001362999"/>
    </source>
</evidence>
<dbReference type="Proteomes" id="UP001362999">
    <property type="component" value="Unassembled WGS sequence"/>
</dbReference>
<organism evidence="2 3">
    <name type="scientific">Favolaschia claudopus</name>
    <dbReference type="NCBI Taxonomy" id="2862362"/>
    <lineage>
        <taxon>Eukaryota</taxon>
        <taxon>Fungi</taxon>
        <taxon>Dikarya</taxon>
        <taxon>Basidiomycota</taxon>
        <taxon>Agaricomycotina</taxon>
        <taxon>Agaricomycetes</taxon>
        <taxon>Agaricomycetidae</taxon>
        <taxon>Agaricales</taxon>
        <taxon>Marasmiineae</taxon>
        <taxon>Mycenaceae</taxon>
        <taxon>Favolaschia</taxon>
    </lineage>
</organism>
<dbReference type="SUPFAM" id="SSF57701">
    <property type="entry name" value="Zn2/Cys6 DNA-binding domain"/>
    <property type="match status" value="1"/>
</dbReference>
<keyword evidence="3" id="KW-1185">Reference proteome</keyword>
<proteinExistence type="predicted"/>
<dbReference type="AlphaFoldDB" id="A0AAW0BZ90"/>
<evidence type="ECO:0008006" key="4">
    <source>
        <dbReference type="Google" id="ProtNLM"/>
    </source>
</evidence>
<reference evidence="2 3" key="1">
    <citation type="journal article" date="2024" name="J Genomics">
        <title>Draft genome sequencing and assembly of Favolaschia claudopus CIRM-BRFM 2984 isolated from oak limbs.</title>
        <authorList>
            <person name="Navarro D."/>
            <person name="Drula E."/>
            <person name="Chaduli D."/>
            <person name="Cazenave R."/>
            <person name="Ahrendt S."/>
            <person name="Wang J."/>
            <person name="Lipzen A."/>
            <person name="Daum C."/>
            <person name="Barry K."/>
            <person name="Grigoriev I.V."/>
            <person name="Favel A."/>
            <person name="Rosso M.N."/>
            <person name="Martin F."/>
        </authorList>
    </citation>
    <scope>NUCLEOTIDE SEQUENCE [LARGE SCALE GENOMIC DNA]</scope>
    <source>
        <strain evidence="2 3">CIRM-BRFM 2984</strain>
    </source>
</reference>